<dbReference type="Proteomes" id="UP000286287">
    <property type="component" value="Unassembled WGS sequence"/>
</dbReference>
<evidence type="ECO:0008006" key="5">
    <source>
        <dbReference type="Google" id="ProtNLM"/>
    </source>
</evidence>
<gene>
    <name evidence="3" type="ORF">D3875_08475</name>
</gene>
<dbReference type="Gene3D" id="3.20.20.80">
    <property type="entry name" value="Glycosidases"/>
    <property type="match status" value="1"/>
</dbReference>
<name>A0A418V669_9DEIO</name>
<evidence type="ECO:0000256" key="1">
    <source>
        <dbReference type="SAM" id="MobiDB-lite"/>
    </source>
</evidence>
<feature type="chain" id="PRO_5018997968" description="Glycoside hydrolase family 5 domain-containing protein" evidence="2">
    <location>
        <begin position="26"/>
        <end position="419"/>
    </location>
</feature>
<dbReference type="InterPro" id="IPR017853">
    <property type="entry name" value="GH"/>
</dbReference>
<sequence>MKKTGFLLGTLALLMVGCSTTPTPAPTVNSPTVSTPGSNSSESGAAETTATPEQVSAATNTLESLALTATTSGPVTAQVRTDGTLLVNSQPMFPMGFYHVSWAGNEARRMRDMNAIADLGFNTMNATMFDPEGDLEGYRKLLDAAQSRGMKLMVEDFNSTSINTLKSHPAVLGWMIADDCNNLITPEELLRRHDAVKTLDSNHLTYTSMAISFANSHSDYFGRADAVGNQSYPIDGGDPVNVVYPVMKQLVRESSAKGTLPIANLQAFHWKNGRYPTPRELNSMTNQALGAGVKGILYYTYLDTTNDLASYKGLNTELKALAGEVKLLAPVLMNGQRTPLTVTTANNQGVAHLWSYQNRRYLQVINMNPTKGQTVKVQLPNSATKLLPLFAGRPTGLKVSGSTVSGSMTTLAVHWYEVQ</sequence>
<accession>A0A418V669</accession>
<comment type="caution">
    <text evidence="3">The sequence shown here is derived from an EMBL/GenBank/DDBJ whole genome shotgun (WGS) entry which is preliminary data.</text>
</comment>
<dbReference type="EMBL" id="QYUJ01000014">
    <property type="protein sequence ID" value="RJF71603.1"/>
    <property type="molecule type" value="Genomic_DNA"/>
</dbReference>
<dbReference type="AlphaFoldDB" id="A0A418V669"/>
<feature type="signal peptide" evidence="2">
    <location>
        <begin position="1"/>
        <end position="25"/>
    </location>
</feature>
<reference evidence="3 4" key="1">
    <citation type="submission" date="2018-09" db="EMBL/GenBank/DDBJ databases">
        <authorList>
            <person name="Zhu H."/>
        </authorList>
    </citation>
    <scope>NUCLEOTIDE SEQUENCE [LARGE SCALE GENOMIC DNA]</scope>
    <source>
        <strain evidence="3 4">K2S05-167</strain>
    </source>
</reference>
<organism evidence="3 4">
    <name type="scientific">Deinococcus cavernae</name>
    <dbReference type="NCBI Taxonomy" id="2320857"/>
    <lineage>
        <taxon>Bacteria</taxon>
        <taxon>Thermotogati</taxon>
        <taxon>Deinococcota</taxon>
        <taxon>Deinococci</taxon>
        <taxon>Deinococcales</taxon>
        <taxon>Deinococcaceae</taxon>
        <taxon>Deinococcus</taxon>
    </lineage>
</organism>
<dbReference type="PROSITE" id="PS51257">
    <property type="entry name" value="PROKAR_LIPOPROTEIN"/>
    <property type="match status" value="1"/>
</dbReference>
<keyword evidence="4" id="KW-1185">Reference proteome</keyword>
<keyword evidence="2" id="KW-0732">Signal</keyword>
<dbReference type="OrthoDB" id="63019at2"/>
<proteinExistence type="predicted"/>
<protein>
    <recommendedName>
        <fullName evidence="5">Glycoside hydrolase family 5 domain-containing protein</fullName>
    </recommendedName>
</protein>
<dbReference type="RefSeq" id="WP_119762941.1">
    <property type="nucleotide sequence ID" value="NZ_QYUJ01000014.1"/>
</dbReference>
<dbReference type="SUPFAM" id="SSF51445">
    <property type="entry name" value="(Trans)glycosidases"/>
    <property type="match status" value="1"/>
</dbReference>
<evidence type="ECO:0000313" key="4">
    <source>
        <dbReference type="Proteomes" id="UP000286287"/>
    </source>
</evidence>
<evidence type="ECO:0000256" key="2">
    <source>
        <dbReference type="SAM" id="SignalP"/>
    </source>
</evidence>
<evidence type="ECO:0000313" key="3">
    <source>
        <dbReference type="EMBL" id="RJF71603.1"/>
    </source>
</evidence>
<feature type="region of interest" description="Disordered" evidence="1">
    <location>
        <begin position="22"/>
        <end position="53"/>
    </location>
</feature>